<keyword evidence="7" id="KW-1185">Reference proteome</keyword>
<evidence type="ECO:0000313" key="7">
    <source>
        <dbReference type="Proteomes" id="UP000720189"/>
    </source>
</evidence>
<dbReference type="PANTHER" id="PTHR43439">
    <property type="entry name" value="PHENYLACETATE-COENZYME A LIGASE"/>
    <property type="match status" value="1"/>
</dbReference>
<evidence type="ECO:0000256" key="3">
    <source>
        <dbReference type="ARBA" id="ARBA00022857"/>
    </source>
</evidence>
<dbReference type="Pfam" id="PF07993">
    <property type="entry name" value="NAD_binding_4"/>
    <property type="match status" value="1"/>
</dbReference>
<name>A0A9P9KVA7_FUSRE</name>
<dbReference type="PANTHER" id="PTHR43439:SF2">
    <property type="entry name" value="ENZYME, PUTATIVE (JCVI)-RELATED"/>
    <property type="match status" value="1"/>
</dbReference>
<dbReference type="Gene3D" id="3.40.50.720">
    <property type="entry name" value="NAD(P)-binding Rossmann-like Domain"/>
    <property type="match status" value="1"/>
</dbReference>
<dbReference type="GeneID" id="70226893"/>
<keyword evidence="2" id="KW-0597">Phosphoprotein</keyword>
<dbReference type="Gene3D" id="1.10.1200.10">
    <property type="entry name" value="ACP-like"/>
    <property type="match status" value="1"/>
</dbReference>
<feature type="region of interest" description="Disordered" evidence="4">
    <location>
        <begin position="1"/>
        <end position="36"/>
    </location>
</feature>
<dbReference type="InterPro" id="IPR009081">
    <property type="entry name" value="PP-bd_ACP"/>
</dbReference>
<dbReference type="Pfam" id="PF00550">
    <property type="entry name" value="PP-binding"/>
    <property type="match status" value="1"/>
</dbReference>
<evidence type="ECO:0000259" key="5">
    <source>
        <dbReference type="PROSITE" id="PS50075"/>
    </source>
</evidence>
<reference evidence="6" key="1">
    <citation type="journal article" date="2021" name="Nat. Commun.">
        <title>Genetic determinants of endophytism in the Arabidopsis root mycobiome.</title>
        <authorList>
            <person name="Mesny F."/>
            <person name="Miyauchi S."/>
            <person name="Thiergart T."/>
            <person name="Pickel B."/>
            <person name="Atanasova L."/>
            <person name="Karlsson M."/>
            <person name="Huettel B."/>
            <person name="Barry K.W."/>
            <person name="Haridas S."/>
            <person name="Chen C."/>
            <person name="Bauer D."/>
            <person name="Andreopoulos W."/>
            <person name="Pangilinan J."/>
            <person name="LaButti K."/>
            <person name="Riley R."/>
            <person name="Lipzen A."/>
            <person name="Clum A."/>
            <person name="Drula E."/>
            <person name="Henrissat B."/>
            <person name="Kohler A."/>
            <person name="Grigoriev I.V."/>
            <person name="Martin F.M."/>
            <person name="Hacquard S."/>
        </authorList>
    </citation>
    <scope>NUCLEOTIDE SEQUENCE</scope>
    <source>
        <strain evidence="6">MPI-CAGE-AT-0023</strain>
    </source>
</reference>
<protein>
    <recommendedName>
        <fullName evidence="5">Carrier domain-containing protein</fullName>
    </recommendedName>
</protein>
<dbReference type="InterPro" id="IPR036736">
    <property type="entry name" value="ACP-like_sf"/>
</dbReference>
<evidence type="ECO:0000256" key="1">
    <source>
        <dbReference type="ARBA" id="ARBA00022450"/>
    </source>
</evidence>
<dbReference type="PROSITE" id="PS00455">
    <property type="entry name" value="AMP_BINDING"/>
    <property type="match status" value="1"/>
</dbReference>
<proteinExistence type="predicted"/>
<dbReference type="InterPro" id="IPR036291">
    <property type="entry name" value="NAD(P)-bd_dom_sf"/>
</dbReference>
<dbReference type="Proteomes" id="UP000720189">
    <property type="component" value="Unassembled WGS sequence"/>
</dbReference>
<dbReference type="InterPro" id="IPR006162">
    <property type="entry name" value="Ppantetheine_attach_site"/>
</dbReference>
<dbReference type="InterPro" id="IPR020845">
    <property type="entry name" value="AMP-binding_CS"/>
</dbReference>
<dbReference type="RefSeq" id="XP_046055975.1">
    <property type="nucleotide sequence ID" value="XM_046196939.1"/>
</dbReference>
<dbReference type="Gene3D" id="3.40.50.12780">
    <property type="entry name" value="N-terminal domain of ligase-like"/>
    <property type="match status" value="1"/>
</dbReference>
<dbReference type="InterPro" id="IPR013120">
    <property type="entry name" value="FAR_NAD-bd"/>
</dbReference>
<accession>A0A9P9KVA7</accession>
<evidence type="ECO:0000256" key="2">
    <source>
        <dbReference type="ARBA" id="ARBA00022553"/>
    </source>
</evidence>
<evidence type="ECO:0000313" key="6">
    <source>
        <dbReference type="EMBL" id="KAH7269207.1"/>
    </source>
</evidence>
<dbReference type="EMBL" id="JAGMUX010000001">
    <property type="protein sequence ID" value="KAH7269207.1"/>
    <property type="molecule type" value="Genomic_DNA"/>
</dbReference>
<dbReference type="Pfam" id="PF00501">
    <property type="entry name" value="AMP-binding"/>
    <property type="match status" value="1"/>
</dbReference>
<comment type="caution">
    <text evidence="6">The sequence shown here is derived from an EMBL/GenBank/DDBJ whole genome shotgun (WGS) entry which is preliminary data.</text>
</comment>
<dbReference type="PROSITE" id="PS00012">
    <property type="entry name" value="PHOSPHOPANTETHEINE"/>
    <property type="match status" value="1"/>
</dbReference>
<feature type="domain" description="Carrier" evidence="5">
    <location>
        <begin position="588"/>
        <end position="669"/>
    </location>
</feature>
<dbReference type="SUPFAM" id="SSF56801">
    <property type="entry name" value="Acetyl-CoA synthetase-like"/>
    <property type="match status" value="1"/>
</dbReference>
<dbReference type="InterPro" id="IPR042099">
    <property type="entry name" value="ANL_N_sf"/>
</dbReference>
<organism evidence="6 7">
    <name type="scientific">Fusarium redolens</name>
    <dbReference type="NCBI Taxonomy" id="48865"/>
    <lineage>
        <taxon>Eukaryota</taxon>
        <taxon>Fungi</taxon>
        <taxon>Dikarya</taxon>
        <taxon>Ascomycota</taxon>
        <taxon>Pezizomycotina</taxon>
        <taxon>Sordariomycetes</taxon>
        <taxon>Hypocreomycetidae</taxon>
        <taxon>Hypocreales</taxon>
        <taxon>Nectriaceae</taxon>
        <taxon>Fusarium</taxon>
        <taxon>Fusarium redolens species complex</taxon>
    </lineage>
</organism>
<evidence type="ECO:0000256" key="4">
    <source>
        <dbReference type="SAM" id="MobiDB-lite"/>
    </source>
</evidence>
<keyword evidence="1" id="KW-0596">Phosphopantetheine</keyword>
<feature type="compositionally biased region" description="Basic and acidic residues" evidence="4">
    <location>
        <begin position="1"/>
        <end position="12"/>
    </location>
</feature>
<keyword evidence="3" id="KW-0521">NADP</keyword>
<dbReference type="AlphaFoldDB" id="A0A9P9KVA7"/>
<gene>
    <name evidence="6" type="ORF">BKA55DRAFT_629933</name>
</gene>
<dbReference type="PROSITE" id="PS50075">
    <property type="entry name" value="CARRIER"/>
    <property type="match status" value="1"/>
</dbReference>
<dbReference type="SUPFAM" id="SSF51735">
    <property type="entry name" value="NAD(P)-binding Rossmann-fold domains"/>
    <property type="match status" value="1"/>
</dbReference>
<dbReference type="OrthoDB" id="429813at2759"/>
<sequence length="1077" mass="118349">MAMRADIEHYDDAPVSGGTSNQNGEISEKGHTKDTGSNVEHTVLINLIHDIATNDPDRAFTYTPSSSDPQDGWKPVTHLQLSNAVDYLAHDISKTVTKSSDDEVPTVAYIGPSDFRYTVILLACLKASCKALFISPRNTPAVQLSLFDTTNCRYLYTTESFKSVMQPCLDQRTMGVAMIESIDHLLSVAPKPFPYNRSIEEARWDPLVVLHTSGSTGVPKPVFLKQGIFYAFEELIHQPKFHGSPYPFQEWAERAKKVFLGMPMYHAAGTYLPLSFIYLGLSTVMPLPNQPLNVDTAMEYLNCSGADGALLPPSVIAGLAASEEGIEALAKLKLLIFGGGSLSTEAGNLLANRGVVLRNVISSTELFPCTPYSPQDPKLWQYFIFNDELMGIDWHRHDSNEYELVVRRKASDPGNQGCFYNFPELSEWRTNDIFSPHPTLKDHWLYKGRADDIIVFSNGEKLNPLTIEGVVSDHPLVKSALVVGQGMFQAALIIEPIAEAQPKDEAETKALLDKIWPLIEKANAQTVAHGRIAPSFVAFADPNLPFPRADKGTLQRGKTVKLYADFISALYEKAEMLGDGPSIALDLSDDDTLKQSIISLFVTKLGVEKLDSDTDFFSVGVDSLQVMTATNLLRGALHRAGVDTSTIAPRVIYRNPTAKGLAAYIQSLRNGVSDDDEETHEINQIKEQVSKYTKNLPAPKTGKQPPLNKGQTVIVTGTTGSLGAYMLDQLCRLESVKKVIALNRTDDGGLSRQPSINETRGLTTDFSKVEFLHADLSLPDLGLGQSKYDSLLAGVDRIIHNAWPVNFKFTMSSFESHVRGVRHLVECSSAAAKNVPIIFISSIGTVDRWSSPDVVPENALHGLTLPSMAYGRSKLAASLILDAAAEESSIPTVSVRVGQIAGSRREKGMWNRQELIPSMIASSVYLGVLPDHLGSQQEIAWTPIEDIAGLILDVSGITAEKPISEVSGYFHGVNPATVSWSDISPVVKEFYGDRMKLVGVGEWVEKLEASAKEENVDFDKNPGVKLLDTYRGLFAAGEQAQSVKYSMERTKEHSPTMRELGPITPELMRNWCRQWGF</sequence>
<dbReference type="InterPro" id="IPR051414">
    <property type="entry name" value="Adenylate-forming_Reductase"/>
</dbReference>
<dbReference type="SUPFAM" id="SSF47336">
    <property type="entry name" value="ACP-like"/>
    <property type="match status" value="1"/>
</dbReference>
<dbReference type="Pfam" id="PF23562">
    <property type="entry name" value="AMP-binding_C_3"/>
    <property type="match status" value="1"/>
</dbReference>
<dbReference type="InterPro" id="IPR000873">
    <property type="entry name" value="AMP-dep_synth/lig_dom"/>
</dbReference>